<dbReference type="AlphaFoldDB" id="A0A6A3IFA1"/>
<feature type="compositionally biased region" description="Basic and acidic residues" evidence="1">
    <location>
        <begin position="117"/>
        <end position="129"/>
    </location>
</feature>
<evidence type="ECO:0000313" key="9">
    <source>
        <dbReference type="EMBL" id="KAE9284290.1"/>
    </source>
</evidence>
<dbReference type="Proteomes" id="UP000433483">
    <property type="component" value="Unassembled WGS sequence"/>
</dbReference>
<feature type="region of interest" description="Disordered" evidence="1">
    <location>
        <begin position="77"/>
        <end position="132"/>
    </location>
</feature>
<accession>A0A6A3IFA1</accession>
<dbReference type="EMBL" id="QXGA01002193">
    <property type="protein sequence ID" value="KAE9102191.1"/>
    <property type="molecule type" value="Genomic_DNA"/>
</dbReference>
<dbReference type="EMBL" id="QXFZ01002163">
    <property type="protein sequence ID" value="KAE9080012.1"/>
    <property type="molecule type" value="Genomic_DNA"/>
</dbReference>
<dbReference type="EMBL" id="QXGB01001400">
    <property type="protein sequence ID" value="KAE9191424.1"/>
    <property type="molecule type" value="Genomic_DNA"/>
</dbReference>
<evidence type="ECO:0000313" key="6">
    <source>
        <dbReference type="EMBL" id="KAE9102191.1"/>
    </source>
</evidence>
<evidence type="ECO:0000313" key="10">
    <source>
        <dbReference type="Proteomes" id="UP000429523"/>
    </source>
</evidence>
<evidence type="ECO:0000313" key="17">
    <source>
        <dbReference type="Proteomes" id="UP000488956"/>
    </source>
</evidence>
<dbReference type="Proteomes" id="UP000441208">
    <property type="component" value="Unassembled WGS sequence"/>
</dbReference>
<dbReference type="EMBL" id="QXFW01002233">
    <property type="protein sequence ID" value="KAE8980621.1"/>
    <property type="molecule type" value="Genomic_DNA"/>
</dbReference>
<feature type="compositionally biased region" description="Basic and acidic residues" evidence="1">
    <location>
        <begin position="223"/>
        <end position="237"/>
    </location>
</feature>
<evidence type="ECO:0000313" key="12">
    <source>
        <dbReference type="Proteomes" id="UP000437068"/>
    </source>
</evidence>
<protein>
    <submittedName>
        <fullName evidence="3">Uncharacterized protein</fullName>
    </submittedName>
</protein>
<feature type="region of interest" description="Disordered" evidence="1">
    <location>
        <begin position="556"/>
        <end position="579"/>
    </location>
</feature>
<dbReference type="EMBL" id="QXGF01001984">
    <property type="protein sequence ID" value="KAE8926728.1"/>
    <property type="molecule type" value="Genomic_DNA"/>
</dbReference>
<organism evidence="3 15">
    <name type="scientific">Phytophthora fragariae</name>
    <dbReference type="NCBI Taxonomy" id="53985"/>
    <lineage>
        <taxon>Eukaryota</taxon>
        <taxon>Sar</taxon>
        <taxon>Stramenopiles</taxon>
        <taxon>Oomycota</taxon>
        <taxon>Peronosporomycetes</taxon>
        <taxon>Peronosporales</taxon>
        <taxon>Peronosporaceae</taxon>
        <taxon>Phytophthora</taxon>
    </lineage>
</organism>
<sequence>MNWMTSGRHRALYSQRGRRRQMHFPSQVQRQRVRPTSPVRSSQPARARDSATPWYILQVGDDDESQDIRVLELERKDATRGAEVTTDARAYETAVESSREVREGSDGARTSPTQKRSRGDVAQDGRSDTRCIFTPIKKARKYDQLPSAAVQRAKRATGERPPSSIASGVDMLFFNDGEELPQKKRAQHAKQNSAGSAPSEICSDRFSQHRSESGDQKVQLRRQHCDDKDMLSRHSSDGENSSFYEPQTPYDGVSERDFKHLRATSSSYAGSDPGMALTNRESELFTSARDSIQEQIHEAPPLSPLAASPLPFRMSRAEVLQSQRHSNTTRAEQLEIRTTFTASPGASPSPSTSTSSQGSIVLGRPPPGWQKRMFLSLKEENSAKPKLQLGSPVLSHEDLGLGSPPNDICSSLVNDQRPDMRSLVISSPRSSMGSEGHHSISDAFIPIDAKERIMAAANSQQLPGDALACFQRPPIEETRGMNSSDNITGKKAMQRSWVMSSRTKRIIEAVSVSKTSAKEDLTHHSSTKYQEMESVAIYMYTLVQCYKIDESIRADSTTSPVADAQLPSKPTSPSTVMTVSKPTACRREIIFSPKHAK</sequence>
<proteinExistence type="predicted"/>
<dbReference type="Proteomes" id="UP000488956">
    <property type="component" value="Unassembled WGS sequence"/>
</dbReference>
<dbReference type="EMBL" id="QXGE01002167">
    <property type="protein sequence ID" value="KAE9284290.1"/>
    <property type="molecule type" value="Genomic_DNA"/>
</dbReference>
<gene>
    <name evidence="9" type="ORF">PF001_g22460</name>
    <name evidence="7" type="ORF">PF004_g22098</name>
    <name evidence="8" type="ORF">PF005_g18848</name>
    <name evidence="6" type="ORF">PF006_g22491</name>
    <name evidence="5" type="ORF">PF007_g23217</name>
    <name evidence="2" type="ORF">PF009_g23089</name>
    <name evidence="4" type="ORF">PF010_g22588</name>
    <name evidence="3" type="ORF">PF011_g22362</name>
</gene>
<comment type="caution">
    <text evidence="3">The sequence shown here is derived from an EMBL/GenBank/DDBJ whole genome shotgun (WGS) entry which is preliminary data.</text>
</comment>
<keyword evidence="11" id="KW-1185">Reference proteome</keyword>
<dbReference type="OrthoDB" id="128591at2759"/>
<evidence type="ECO:0000313" key="3">
    <source>
        <dbReference type="EMBL" id="KAE8980621.1"/>
    </source>
</evidence>
<dbReference type="Proteomes" id="UP000476176">
    <property type="component" value="Unassembled WGS sequence"/>
</dbReference>
<feature type="region of interest" description="Disordered" evidence="1">
    <location>
        <begin position="340"/>
        <end position="365"/>
    </location>
</feature>
<evidence type="ECO:0000313" key="4">
    <source>
        <dbReference type="EMBL" id="KAE9079898.1"/>
    </source>
</evidence>
<evidence type="ECO:0000313" key="11">
    <source>
        <dbReference type="Proteomes" id="UP000433483"/>
    </source>
</evidence>
<feature type="compositionally biased region" description="Polar residues" evidence="1">
    <location>
        <begin position="568"/>
        <end position="579"/>
    </location>
</feature>
<evidence type="ECO:0000313" key="14">
    <source>
        <dbReference type="Proteomes" id="UP000441208"/>
    </source>
</evidence>
<feature type="region of interest" description="Disordered" evidence="1">
    <location>
        <begin position="1"/>
        <end position="53"/>
    </location>
</feature>
<feature type="compositionally biased region" description="Low complexity" evidence="1">
    <location>
        <begin position="340"/>
        <end position="359"/>
    </location>
</feature>
<dbReference type="Proteomes" id="UP000437068">
    <property type="component" value="Unassembled WGS sequence"/>
</dbReference>
<feature type="region of interest" description="Disordered" evidence="1">
    <location>
        <begin position="476"/>
        <end position="495"/>
    </location>
</feature>
<feature type="compositionally biased region" description="Basic residues" evidence="1">
    <location>
        <begin position="7"/>
        <end position="22"/>
    </location>
</feature>
<evidence type="ECO:0000256" key="1">
    <source>
        <dbReference type="SAM" id="MobiDB-lite"/>
    </source>
</evidence>
<dbReference type="EMBL" id="QXFX01002170">
    <property type="protein sequence ID" value="KAE9079898.1"/>
    <property type="molecule type" value="Genomic_DNA"/>
</dbReference>
<evidence type="ECO:0000313" key="8">
    <source>
        <dbReference type="EMBL" id="KAE9191424.1"/>
    </source>
</evidence>
<evidence type="ECO:0000313" key="5">
    <source>
        <dbReference type="EMBL" id="KAE9080012.1"/>
    </source>
</evidence>
<reference evidence="15 16" key="1">
    <citation type="submission" date="2018-09" db="EMBL/GenBank/DDBJ databases">
        <title>Genomic investigation of the strawberry pathogen Phytophthora fragariae indicates pathogenicity is determined by transcriptional variation in three key races.</title>
        <authorList>
            <person name="Adams T.M."/>
            <person name="Armitage A.D."/>
            <person name="Sobczyk M.K."/>
            <person name="Bates H.J."/>
            <person name="Dunwell J.M."/>
            <person name="Nellist C.F."/>
            <person name="Harrison R.J."/>
        </authorList>
    </citation>
    <scope>NUCLEOTIDE SEQUENCE [LARGE SCALE GENOMIC DNA]</scope>
    <source>
        <strain evidence="9 12">A4</strain>
        <strain evidence="7 16">BC-23</strain>
        <strain evidence="8 11">NOV-27</strain>
        <strain evidence="6 13">NOV-5</strain>
        <strain evidence="5 14">NOV-71</strain>
        <strain evidence="2 10">NOV-9</strain>
        <strain evidence="4 17">ONT-3</strain>
        <strain evidence="3 15">SCRP245</strain>
    </source>
</reference>
<evidence type="ECO:0000313" key="16">
    <source>
        <dbReference type="Proteomes" id="UP000476176"/>
    </source>
</evidence>
<dbReference type="Proteomes" id="UP000429523">
    <property type="component" value="Unassembled WGS sequence"/>
</dbReference>
<evidence type="ECO:0000313" key="2">
    <source>
        <dbReference type="EMBL" id="KAE8926728.1"/>
    </source>
</evidence>
<feature type="region of interest" description="Disordered" evidence="1">
    <location>
        <begin position="182"/>
        <end position="253"/>
    </location>
</feature>
<dbReference type="Proteomes" id="UP000440732">
    <property type="component" value="Unassembled WGS sequence"/>
</dbReference>
<evidence type="ECO:0000313" key="7">
    <source>
        <dbReference type="EMBL" id="KAE9189804.1"/>
    </source>
</evidence>
<dbReference type="EMBL" id="QXGC01002171">
    <property type="protein sequence ID" value="KAE9189804.1"/>
    <property type="molecule type" value="Genomic_DNA"/>
</dbReference>
<feature type="compositionally biased region" description="Basic and acidic residues" evidence="1">
    <location>
        <begin position="97"/>
        <end position="106"/>
    </location>
</feature>
<evidence type="ECO:0000313" key="15">
    <source>
        <dbReference type="Proteomes" id="UP000460718"/>
    </source>
</evidence>
<dbReference type="Proteomes" id="UP000460718">
    <property type="component" value="Unassembled WGS sequence"/>
</dbReference>
<evidence type="ECO:0000313" key="13">
    <source>
        <dbReference type="Proteomes" id="UP000440732"/>
    </source>
</evidence>
<feature type="region of interest" description="Disordered" evidence="1">
    <location>
        <begin position="144"/>
        <end position="169"/>
    </location>
</feature>
<name>A0A6A3IFA1_9STRA</name>
<feature type="compositionally biased region" description="Basic and acidic residues" evidence="1">
    <location>
        <begin position="202"/>
        <end position="215"/>
    </location>
</feature>